<dbReference type="PANTHER" id="PTHR24243">
    <property type="entry name" value="G-PROTEIN COUPLED RECEPTOR"/>
    <property type="match status" value="1"/>
</dbReference>
<dbReference type="GO" id="GO:0004930">
    <property type="term" value="F:G protein-coupled receptor activity"/>
    <property type="evidence" value="ECO:0007669"/>
    <property type="project" value="UniProtKB-KW"/>
</dbReference>
<evidence type="ECO:0000256" key="8">
    <source>
        <dbReference type="SAM" id="Phobius"/>
    </source>
</evidence>
<comment type="subcellular location">
    <subcellularLocation>
        <location evidence="1">Membrane</location>
        <topology evidence="1">Multi-pass membrane protein</topology>
    </subcellularLocation>
</comment>
<keyword evidence="7" id="KW-0807">Transducer</keyword>
<proteinExistence type="predicted"/>
<keyword evidence="2 8" id="KW-0812">Transmembrane</keyword>
<feature type="transmembrane region" description="Helical" evidence="8">
    <location>
        <begin position="236"/>
        <end position="259"/>
    </location>
</feature>
<dbReference type="Gene3D" id="1.20.1070.10">
    <property type="entry name" value="Rhodopsin 7-helix transmembrane proteins"/>
    <property type="match status" value="2"/>
</dbReference>
<dbReference type="PROSITE" id="PS50262">
    <property type="entry name" value="G_PROTEIN_RECEP_F1_2"/>
    <property type="match status" value="1"/>
</dbReference>
<evidence type="ECO:0000256" key="4">
    <source>
        <dbReference type="ARBA" id="ARBA00023040"/>
    </source>
</evidence>
<feature type="transmembrane region" description="Helical" evidence="8">
    <location>
        <begin position="279"/>
        <end position="304"/>
    </location>
</feature>
<gene>
    <name evidence="10" type="ORF">JYZ213_LOCUS22587</name>
</gene>
<protein>
    <recommendedName>
        <fullName evidence="9">G-protein coupled receptors family 1 profile domain-containing protein</fullName>
    </recommendedName>
</protein>
<evidence type="ECO:0000256" key="3">
    <source>
        <dbReference type="ARBA" id="ARBA00022989"/>
    </source>
</evidence>
<feature type="transmembrane region" description="Helical" evidence="8">
    <location>
        <begin position="316"/>
        <end position="342"/>
    </location>
</feature>
<dbReference type="GO" id="GO:0005886">
    <property type="term" value="C:plasma membrane"/>
    <property type="evidence" value="ECO:0007669"/>
    <property type="project" value="TreeGrafter"/>
</dbReference>
<organism evidence="10 11">
    <name type="scientific">Adineta steineri</name>
    <dbReference type="NCBI Taxonomy" id="433720"/>
    <lineage>
        <taxon>Eukaryota</taxon>
        <taxon>Metazoa</taxon>
        <taxon>Spiralia</taxon>
        <taxon>Gnathifera</taxon>
        <taxon>Rotifera</taxon>
        <taxon>Eurotatoria</taxon>
        <taxon>Bdelloidea</taxon>
        <taxon>Adinetida</taxon>
        <taxon>Adinetidae</taxon>
        <taxon>Adineta</taxon>
    </lineage>
</organism>
<feature type="transmembrane region" description="Helical" evidence="8">
    <location>
        <begin position="95"/>
        <end position="113"/>
    </location>
</feature>
<sequence>MSSNVTDLAKQISGIITTDIGLFILTTGLLGNILNIIVFLSLKTFRETSCAFYLTSASFANLIQLVATLFSRILITGYNIDLTQTSLFLCKLRPYVATIAPLMSISSMCFATIDQFTSLSIRWRHFNQRYIAAYLTIITLIFWCLVNIPVIIYNNITMASTNPVTWACSITNANFSLYYNRFYISFLLGFLQLIIRIIFGLMAFINVRSLRNNQVPIIRLERDKQITSMVLIQTRFYISFLLGFLQLIIRIIFGLMAFINVRSLRNNQVPIIRLERDKQITSMVLIQTLVDVIISLPFFIYITYRSYTTIKDANDYFVFLVLLSTTNILYYATFSLGFYIYFCSSSRFRKQIIYVLVGIHLKYCCRINVQERNNNQIIPQLTTNKPALSMNNIHTAQ</sequence>
<dbReference type="SUPFAM" id="SSF81321">
    <property type="entry name" value="Family A G protein-coupled receptor-like"/>
    <property type="match status" value="2"/>
</dbReference>
<reference evidence="10" key="1">
    <citation type="submission" date="2021-02" db="EMBL/GenBank/DDBJ databases">
        <authorList>
            <person name="Nowell W R."/>
        </authorList>
    </citation>
    <scope>NUCLEOTIDE SEQUENCE</scope>
</reference>
<keyword evidence="3 8" id="KW-1133">Transmembrane helix</keyword>
<evidence type="ECO:0000259" key="9">
    <source>
        <dbReference type="PROSITE" id="PS50262"/>
    </source>
</evidence>
<evidence type="ECO:0000313" key="10">
    <source>
        <dbReference type="EMBL" id="CAF1122998.1"/>
    </source>
</evidence>
<evidence type="ECO:0000256" key="5">
    <source>
        <dbReference type="ARBA" id="ARBA00023136"/>
    </source>
</evidence>
<keyword evidence="5 8" id="KW-0472">Membrane</keyword>
<keyword evidence="4" id="KW-0297">G-protein coupled receptor</keyword>
<feature type="transmembrane region" description="Helical" evidence="8">
    <location>
        <begin position="133"/>
        <end position="153"/>
    </location>
</feature>
<dbReference type="Proteomes" id="UP000663845">
    <property type="component" value="Unassembled WGS sequence"/>
</dbReference>
<name>A0A814QPS4_9BILA</name>
<accession>A0A814QPS4</accession>
<dbReference type="InterPro" id="IPR017452">
    <property type="entry name" value="GPCR_Rhodpsn_7TM"/>
</dbReference>
<dbReference type="PANTHER" id="PTHR24243:SF230">
    <property type="entry name" value="G-PROTEIN COUPLED RECEPTORS FAMILY 1 PROFILE DOMAIN-CONTAINING PROTEIN"/>
    <property type="match status" value="1"/>
</dbReference>
<dbReference type="AlphaFoldDB" id="A0A814QPS4"/>
<evidence type="ECO:0000313" key="11">
    <source>
        <dbReference type="Proteomes" id="UP000663845"/>
    </source>
</evidence>
<feature type="domain" description="G-protein coupled receptors family 1 profile" evidence="9">
    <location>
        <begin position="31"/>
        <end position="341"/>
    </location>
</feature>
<evidence type="ECO:0000256" key="7">
    <source>
        <dbReference type="ARBA" id="ARBA00023224"/>
    </source>
</evidence>
<feature type="transmembrane region" description="Helical" evidence="8">
    <location>
        <begin position="20"/>
        <end position="40"/>
    </location>
</feature>
<comment type="caution">
    <text evidence="10">The sequence shown here is derived from an EMBL/GenBank/DDBJ whole genome shotgun (WGS) entry which is preliminary data.</text>
</comment>
<keyword evidence="6" id="KW-0675">Receptor</keyword>
<evidence type="ECO:0000256" key="1">
    <source>
        <dbReference type="ARBA" id="ARBA00004141"/>
    </source>
</evidence>
<evidence type="ECO:0000256" key="6">
    <source>
        <dbReference type="ARBA" id="ARBA00023170"/>
    </source>
</evidence>
<evidence type="ECO:0000256" key="2">
    <source>
        <dbReference type="ARBA" id="ARBA00022692"/>
    </source>
</evidence>
<feature type="transmembrane region" description="Helical" evidence="8">
    <location>
        <begin position="52"/>
        <end position="75"/>
    </location>
</feature>
<feature type="transmembrane region" description="Helical" evidence="8">
    <location>
        <begin position="182"/>
        <end position="205"/>
    </location>
</feature>
<dbReference type="EMBL" id="CAJNOG010000257">
    <property type="protein sequence ID" value="CAF1122998.1"/>
    <property type="molecule type" value="Genomic_DNA"/>
</dbReference>